<feature type="signal peptide" evidence="6">
    <location>
        <begin position="1"/>
        <end position="19"/>
    </location>
</feature>
<evidence type="ECO:0000259" key="7">
    <source>
        <dbReference type="Pfam" id="PF07980"/>
    </source>
</evidence>
<dbReference type="Proteomes" id="UP000198779">
    <property type="component" value="Unassembled WGS sequence"/>
</dbReference>
<dbReference type="AlphaFoldDB" id="A0A1G7XNW1"/>
<evidence type="ECO:0000256" key="6">
    <source>
        <dbReference type="SAM" id="SignalP"/>
    </source>
</evidence>
<feature type="chain" id="PRO_5011597511" evidence="6">
    <location>
        <begin position="20"/>
        <end position="552"/>
    </location>
</feature>
<dbReference type="SUPFAM" id="SSF48452">
    <property type="entry name" value="TPR-like"/>
    <property type="match status" value="1"/>
</dbReference>
<dbReference type="InterPro" id="IPR012944">
    <property type="entry name" value="SusD_RagB_dom"/>
</dbReference>
<reference evidence="10" key="1">
    <citation type="submission" date="2016-10" db="EMBL/GenBank/DDBJ databases">
        <authorList>
            <person name="Varghese N."/>
            <person name="Submissions S."/>
        </authorList>
    </citation>
    <scope>NUCLEOTIDE SEQUENCE [LARGE SCALE GENOMIC DNA]</scope>
    <source>
        <strain evidence="10">BP1-148</strain>
    </source>
</reference>
<keyword evidence="3 6" id="KW-0732">Signal</keyword>
<dbReference type="EMBL" id="FNCQ01000011">
    <property type="protein sequence ID" value="SDG85929.1"/>
    <property type="molecule type" value="Genomic_DNA"/>
</dbReference>
<proteinExistence type="inferred from homology"/>
<dbReference type="RefSeq" id="WP_091818106.1">
    <property type="nucleotide sequence ID" value="NZ_CP091791.1"/>
</dbReference>
<dbReference type="InterPro" id="IPR033985">
    <property type="entry name" value="SusD-like_N"/>
</dbReference>
<comment type="similarity">
    <text evidence="2">Belongs to the SusD family.</text>
</comment>
<evidence type="ECO:0000256" key="1">
    <source>
        <dbReference type="ARBA" id="ARBA00004442"/>
    </source>
</evidence>
<name>A0A1G7XNW1_9BACT</name>
<evidence type="ECO:0000256" key="4">
    <source>
        <dbReference type="ARBA" id="ARBA00023136"/>
    </source>
</evidence>
<dbReference type="InterPro" id="IPR011990">
    <property type="entry name" value="TPR-like_helical_dom_sf"/>
</dbReference>
<evidence type="ECO:0000256" key="5">
    <source>
        <dbReference type="ARBA" id="ARBA00023237"/>
    </source>
</evidence>
<organism evidence="9 10">
    <name type="scientific">Prevotella communis</name>
    <dbReference type="NCBI Taxonomy" id="2913614"/>
    <lineage>
        <taxon>Bacteria</taxon>
        <taxon>Pseudomonadati</taxon>
        <taxon>Bacteroidota</taxon>
        <taxon>Bacteroidia</taxon>
        <taxon>Bacteroidales</taxon>
        <taxon>Prevotellaceae</taxon>
        <taxon>Prevotella</taxon>
    </lineage>
</organism>
<evidence type="ECO:0000313" key="10">
    <source>
        <dbReference type="Proteomes" id="UP000198779"/>
    </source>
</evidence>
<keyword evidence="10" id="KW-1185">Reference proteome</keyword>
<comment type="subcellular location">
    <subcellularLocation>
        <location evidence="1">Cell outer membrane</location>
    </subcellularLocation>
</comment>
<accession>A0A1G7XNW1</accession>
<evidence type="ECO:0000313" key="9">
    <source>
        <dbReference type="EMBL" id="SDG85929.1"/>
    </source>
</evidence>
<keyword evidence="4" id="KW-0472">Membrane</keyword>
<dbReference type="PROSITE" id="PS51257">
    <property type="entry name" value="PROKAR_LIPOPROTEIN"/>
    <property type="match status" value="1"/>
</dbReference>
<feature type="domain" description="SusD-like N-terminal" evidence="8">
    <location>
        <begin position="98"/>
        <end position="222"/>
    </location>
</feature>
<dbReference type="STRING" id="645274.SAMN04487901_11129"/>
<dbReference type="Pfam" id="PF14322">
    <property type="entry name" value="SusD-like_3"/>
    <property type="match status" value="1"/>
</dbReference>
<gene>
    <name evidence="9" type="ORF">SAMN04487901_11129</name>
</gene>
<feature type="domain" description="RagB/SusD" evidence="7">
    <location>
        <begin position="329"/>
        <end position="552"/>
    </location>
</feature>
<dbReference type="Pfam" id="PF07980">
    <property type="entry name" value="SusD_RagB"/>
    <property type="match status" value="1"/>
</dbReference>
<evidence type="ECO:0000256" key="2">
    <source>
        <dbReference type="ARBA" id="ARBA00006275"/>
    </source>
</evidence>
<dbReference type="Gene3D" id="1.25.40.390">
    <property type="match status" value="1"/>
</dbReference>
<evidence type="ECO:0000259" key="8">
    <source>
        <dbReference type="Pfam" id="PF14322"/>
    </source>
</evidence>
<dbReference type="GO" id="GO:0009279">
    <property type="term" value="C:cell outer membrane"/>
    <property type="evidence" value="ECO:0007669"/>
    <property type="project" value="UniProtKB-SubCell"/>
</dbReference>
<protein>
    <submittedName>
        <fullName evidence="9">Starch-binding associating with outer membrane</fullName>
    </submittedName>
</protein>
<keyword evidence="5" id="KW-0998">Cell outer membrane</keyword>
<evidence type="ECO:0000256" key="3">
    <source>
        <dbReference type="ARBA" id="ARBA00022729"/>
    </source>
</evidence>
<sequence length="552" mass="61856">MKKARILLGAALATTLSFGFVSCSSSDDDNSGNNNQVTDENVVADDASALSLVNGVYSHWQPLSSSFSFIIELNSNKLISFEGEESEAGPVNSRFEQDPTTWYQVKIFNHLFLGIAQDNEAITTIENSLKAGKVSQAGYNAAVGKAKFLRALAYLKLTQLWGEVPVFTEKGGSTTDRKSIDEVFAQIVSDLTDAESLLKNYDGDPRVPSKQAAEALLARAYLVWGDNPLSAAEVEAIANGQADPQFTKTDSRLEKAVEYANKVIASGLLKLDPDYTKLYGRDYESNKRGTNEHLFTIAHDGDKVDAQGNHQTHCSWTFPFQNGEYGNGYTQNHTEVADDNLYDDWKAEQPNDKRLAETYFVEIKNPEDGKTYHYYSPVYTPINGKGVDQSYENSENLEITKNSVDRIEIRYAEVLLIKAEALVQLGRNSEAAEPFNQLRRRAGIAEVSAPTFAEIKREWDYEFTYEQFSVLNSYRWKDLISSVKLVKNYKHFADDWKTSLGNTYTADQEAYFTKVHNHLRAKYNNIRGKHYRQPIPTGLSGEDLGIAQNPGY</sequence>